<proteinExistence type="predicted"/>
<accession>A0A1H7CKP1</accession>
<feature type="signal peptide" evidence="2">
    <location>
        <begin position="1"/>
        <end position="21"/>
    </location>
</feature>
<keyword evidence="2" id="KW-0732">Signal</keyword>
<keyword evidence="4" id="KW-1185">Reference proteome</keyword>
<gene>
    <name evidence="3" type="ORF">SAMN04488058_12715</name>
</gene>
<evidence type="ECO:0000313" key="4">
    <source>
        <dbReference type="Proteomes" id="UP000199223"/>
    </source>
</evidence>
<dbReference type="EMBL" id="FNZA01000027">
    <property type="protein sequence ID" value="SEJ87702.1"/>
    <property type="molecule type" value="Genomic_DNA"/>
</dbReference>
<dbReference type="RefSeq" id="WP_281244032.1">
    <property type="nucleotide sequence ID" value="NZ_FNZA01000027.1"/>
</dbReference>
<dbReference type="STRING" id="856736.SAMN04488058_12715"/>
<feature type="region of interest" description="Disordered" evidence="1">
    <location>
        <begin position="21"/>
        <end position="43"/>
    </location>
</feature>
<evidence type="ECO:0000313" key="3">
    <source>
        <dbReference type="EMBL" id="SEJ87702.1"/>
    </source>
</evidence>
<evidence type="ECO:0000256" key="2">
    <source>
        <dbReference type="SAM" id="SignalP"/>
    </source>
</evidence>
<dbReference type="Proteomes" id="UP000199223">
    <property type="component" value="Unassembled WGS sequence"/>
</dbReference>
<name>A0A1H7CKP1_9DEIO</name>
<protein>
    <submittedName>
        <fullName evidence="3">Uncharacterized protein</fullName>
    </submittedName>
</protein>
<reference evidence="4" key="1">
    <citation type="submission" date="2016-10" db="EMBL/GenBank/DDBJ databases">
        <authorList>
            <person name="Varghese N."/>
            <person name="Submissions S."/>
        </authorList>
    </citation>
    <scope>NUCLEOTIDE SEQUENCE [LARGE SCALE GENOMIC DNA]</scope>
    <source>
        <strain evidence="4">CGMCC 1.10218</strain>
    </source>
</reference>
<organism evidence="3 4">
    <name type="scientific">Deinococcus reticulitermitis</name>
    <dbReference type="NCBI Taxonomy" id="856736"/>
    <lineage>
        <taxon>Bacteria</taxon>
        <taxon>Thermotogati</taxon>
        <taxon>Deinococcota</taxon>
        <taxon>Deinococci</taxon>
        <taxon>Deinococcales</taxon>
        <taxon>Deinococcaceae</taxon>
        <taxon>Deinococcus</taxon>
    </lineage>
</organism>
<evidence type="ECO:0000256" key="1">
    <source>
        <dbReference type="SAM" id="MobiDB-lite"/>
    </source>
</evidence>
<feature type="chain" id="PRO_5011582145" evidence="2">
    <location>
        <begin position="22"/>
        <end position="43"/>
    </location>
</feature>
<sequence>MKRIAQLAVTVLALFATFASADSASGPSNDAPGIQKAMPAWIK</sequence>
<dbReference type="AlphaFoldDB" id="A0A1H7CKP1"/>